<organism evidence="1 2">
    <name type="scientific">Globodera pallida</name>
    <name type="common">Potato cyst nematode worm</name>
    <name type="synonym">Heterodera pallida</name>
    <dbReference type="NCBI Taxonomy" id="36090"/>
    <lineage>
        <taxon>Eukaryota</taxon>
        <taxon>Metazoa</taxon>
        <taxon>Ecdysozoa</taxon>
        <taxon>Nematoda</taxon>
        <taxon>Chromadorea</taxon>
        <taxon>Rhabditida</taxon>
        <taxon>Tylenchina</taxon>
        <taxon>Tylenchomorpha</taxon>
        <taxon>Tylenchoidea</taxon>
        <taxon>Heteroderidae</taxon>
        <taxon>Heteroderinae</taxon>
        <taxon>Globodera</taxon>
    </lineage>
</organism>
<sequence length="145" mass="16221">MFQSPLALQLNPETRPLTATNSTLDQKSTVCTAPNWPRYQEAEPCATIRNRIVERHPNGLWTRIALLRVYWPLFTLLGMLNVAQSGIPIPDQMVMEATCDWDLLDFGGHGIQLATDLKVGLSLSPSNKNGYKMNVKQRRSNANVA</sequence>
<accession>A0A183CGX7</accession>
<proteinExistence type="predicted"/>
<reference evidence="1" key="2">
    <citation type="submission" date="2014-05" db="EMBL/GenBank/DDBJ databases">
        <title>The genome and life-stage specific transcriptomes of Globodera pallida elucidate key aspects of plant parasitism by a cyst nematode.</title>
        <authorList>
            <person name="Cotton J.A."/>
            <person name="Lilley C.J."/>
            <person name="Jones L.M."/>
            <person name="Kikuchi T."/>
            <person name="Reid A.J."/>
            <person name="Thorpe P."/>
            <person name="Tsai I.J."/>
            <person name="Beasley H."/>
            <person name="Blok V."/>
            <person name="Cock P.J.A."/>
            <person name="Van den Akker S.E."/>
            <person name="Holroyd N."/>
            <person name="Hunt M."/>
            <person name="Mantelin S."/>
            <person name="Naghra H."/>
            <person name="Pain A."/>
            <person name="Palomares-Rius J.E."/>
            <person name="Zarowiecki M."/>
            <person name="Berriman M."/>
            <person name="Jones J.T."/>
            <person name="Urwin P.E."/>
        </authorList>
    </citation>
    <scope>NUCLEOTIDE SEQUENCE [LARGE SCALE GENOMIC DNA]</scope>
    <source>
        <strain evidence="1">Lindley</strain>
    </source>
</reference>
<evidence type="ECO:0000313" key="1">
    <source>
        <dbReference type="Proteomes" id="UP000050741"/>
    </source>
</evidence>
<reference evidence="1" key="1">
    <citation type="submission" date="2013-12" db="EMBL/GenBank/DDBJ databases">
        <authorList>
            <person name="Aslett M."/>
        </authorList>
    </citation>
    <scope>NUCLEOTIDE SEQUENCE [LARGE SCALE GENOMIC DNA]</scope>
    <source>
        <strain evidence="1">Lindley</strain>
    </source>
</reference>
<dbReference type="WBParaSite" id="GPLIN_001213200">
    <property type="protein sequence ID" value="GPLIN_001213200"/>
    <property type="gene ID" value="GPLIN_001213200"/>
</dbReference>
<dbReference type="Proteomes" id="UP000050741">
    <property type="component" value="Unassembled WGS sequence"/>
</dbReference>
<reference evidence="2" key="3">
    <citation type="submission" date="2016-06" db="UniProtKB">
        <authorList>
            <consortium name="WormBaseParasite"/>
        </authorList>
    </citation>
    <scope>IDENTIFICATION</scope>
</reference>
<dbReference type="AlphaFoldDB" id="A0A183CGX7"/>
<protein>
    <submittedName>
        <fullName evidence="2">ZP domain-containing protein</fullName>
    </submittedName>
</protein>
<name>A0A183CGX7_GLOPA</name>
<keyword evidence="1" id="KW-1185">Reference proteome</keyword>
<evidence type="ECO:0000313" key="2">
    <source>
        <dbReference type="WBParaSite" id="GPLIN_001213200"/>
    </source>
</evidence>